<feature type="non-terminal residue" evidence="7">
    <location>
        <position position="274"/>
    </location>
</feature>
<dbReference type="Gene3D" id="3.40.50.740">
    <property type="match status" value="1"/>
</dbReference>
<evidence type="ECO:0000256" key="3">
    <source>
        <dbReference type="ARBA" id="ARBA00023002"/>
    </source>
</evidence>
<dbReference type="GO" id="GO:0046872">
    <property type="term" value="F:metal ion binding"/>
    <property type="evidence" value="ECO:0007669"/>
    <property type="project" value="UniProtKB-KW"/>
</dbReference>
<dbReference type="InterPro" id="IPR006963">
    <property type="entry name" value="Mopterin_OxRdtase_4Fe-4S_dom"/>
</dbReference>
<dbReference type="PANTHER" id="PTHR43105">
    <property type="entry name" value="RESPIRATORY NITRATE REDUCTASE"/>
    <property type="match status" value="1"/>
</dbReference>
<dbReference type="EMBL" id="BARU01025259">
    <property type="protein sequence ID" value="GAH58828.1"/>
    <property type="molecule type" value="Genomic_DNA"/>
</dbReference>
<keyword evidence="2" id="KW-0479">Metal-binding</keyword>
<dbReference type="SMART" id="SM00926">
    <property type="entry name" value="Molybdop_Fe4S4"/>
    <property type="match status" value="1"/>
</dbReference>
<keyword evidence="5" id="KW-0411">Iron-sulfur</keyword>
<dbReference type="Pfam" id="PF04879">
    <property type="entry name" value="Molybdop_Fe4S4"/>
    <property type="match status" value="1"/>
</dbReference>
<proteinExistence type="predicted"/>
<evidence type="ECO:0000256" key="1">
    <source>
        <dbReference type="ARBA" id="ARBA00022485"/>
    </source>
</evidence>
<evidence type="ECO:0000256" key="2">
    <source>
        <dbReference type="ARBA" id="ARBA00022723"/>
    </source>
</evidence>
<reference evidence="7" key="1">
    <citation type="journal article" date="2014" name="Front. Microbiol.">
        <title>High frequency of phylogenetically diverse reductive dehalogenase-homologous genes in deep subseafloor sedimentary metagenomes.</title>
        <authorList>
            <person name="Kawai M."/>
            <person name="Futagami T."/>
            <person name="Toyoda A."/>
            <person name="Takaki Y."/>
            <person name="Nishi S."/>
            <person name="Hori S."/>
            <person name="Arai W."/>
            <person name="Tsubouchi T."/>
            <person name="Morono Y."/>
            <person name="Uchiyama I."/>
            <person name="Ito T."/>
            <person name="Fujiyama A."/>
            <person name="Inagaki F."/>
            <person name="Takami H."/>
        </authorList>
    </citation>
    <scope>NUCLEOTIDE SEQUENCE</scope>
    <source>
        <strain evidence="7">Expedition CK06-06</strain>
    </source>
</reference>
<gene>
    <name evidence="7" type="ORF">S03H2_40714</name>
</gene>
<keyword evidence="1" id="KW-0004">4Fe-4S</keyword>
<evidence type="ECO:0000256" key="5">
    <source>
        <dbReference type="ARBA" id="ARBA00023014"/>
    </source>
</evidence>
<sequence length="274" mass="29688">ETSKVRTTCPYCGCGCSIYLSIRDQEIIGVSSCPENSVNGVSLCVKGRFGIIEFVHHRDRLKAPLIKKDGDFIEASWDEALDLVASRLGSYKADELAVISSAKCTNEDNYVAQKFARAVLGTNNVDHCARLCHAPTVAGLVQSFGSGAMTNSIGEIGDARCILAIGTNTTEAHPIIGLEVKRAVGKGAKLIVANPREIDLVRFAHLWLQHQPGSDVALLMGMMKVIVDEGLLDKSFIQERCEDFDVFRESLEGFDLAFVERTTGVPGDKIVEAA</sequence>
<dbReference type="SUPFAM" id="SSF53706">
    <property type="entry name" value="Formate dehydrogenase/DMSO reductase, domains 1-3"/>
    <property type="match status" value="1"/>
</dbReference>
<evidence type="ECO:0000259" key="6">
    <source>
        <dbReference type="PROSITE" id="PS51669"/>
    </source>
</evidence>
<organism evidence="7">
    <name type="scientific">marine sediment metagenome</name>
    <dbReference type="NCBI Taxonomy" id="412755"/>
    <lineage>
        <taxon>unclassified sequences</taxon>
        <taxon>metagenomes</taxon>
        <taxon>ecological metagenomes</taxon>
    </lineage>
</organism>
<feature type="domain" description="4Fe-4S Mo/W bis-MGD-type" evidence="6">
    <location>
        <begin position="2"/>
        <end position="58"/>
    </location>
</feature>
<dbReference type="InterPro" id="IPR050123">
    <property type="entry name" value="Prok_molybdopt-oxidoreductase"/>
</dbReference>
<dbReference type="Pfam" id="PF00384">
    <property type="entry name" value="Molybdopterin"/>
    <property type="match status" value="1"/>
</dbReference>
<dbReference type="Gene3D" id="3.40.228.10">
    <property type="entry name" value="Dimethylsulfoxide Reductase, domain 2"/>
    <property type="match status" value="1"/>
</dbReference>
<dbReference type="PROSITE" id="PS51669">
    <property type="entry name" value="4FE4S_MOW_BIS_MGD"/>
    <property type="match status" value="1"/>
</dbReference>
<dbReference type="AlphaFoldDB" id="X1IMP2"/>
<feature type="non-terminal residue" evidence="7">
    <location>
        <position position="1"/>
    </location>
</feature>
<dbReference type="GO" id="GO:0003954">
    <property type="term" value="F:NADH dehydrogenase activity"/>
    <property type="evidence" value="ECO:0007669"/>
    <property type="project" value="TreeGrafter"/>
</dbReference>
<evidence type="ECO:0000313" key="7">
    <source>
        <dbReference type="EMBL" id="GAH58828.1"/>
    </source>
</evidence>
<dbReference type="PANTHER" id="PTHR43105:SF14">
    <property type="entry name" value="FORMATE DEHYDROGENASE H"/>
    <property type="match status" value="1"/>
</dbReference>
<comment type="caution">
    <text evidence="7">The sequence shown here is derived from an EMBL/GenBank/DDBJ whole genome shotgun (WGS) entry which is preliminary data.</text>
</comment>
<dbReference type="Gene3D" id="2.20.25.90">
    <property type="entry name" value="ADC-like domains"/>
    <property type="match status" value="1"/>
</dbReference>
<keyword evidence="4" id="KW-0408">Iron</keyword>
<accession>X1IMP2</accession>
<dbReference type="GO" id="GO:0022904">
    <property type="term" value="P:respiratory electron transport chain"/>
    <property type="evidence" value="ECO:0007669"/>
    <property type="project" value="TreeGrafter"/>
</dbReference>
<dbReference type="GO" id="GO:0016020">
    <property type="term" value="C:membrane"/>
    <property type="evidence" value="ECO:0007669"/>
    <property type="project" value="TreeGrafter"/>
</dbReference>
<protein>
    <recommendedName>
        <fullName evidence="6">4Fe-4S Mo/W bis-MGD-type domain-containing protein</fullName>
    </recommendedName>
</protein>
<name>X1IMP2_9ZZZZ</name>
<dbReference type="GO" id="GO:0051539">
    <property type="term" value="F:4 iron, 4 sulfur cluster binding"/>
    <property type="evidence" value="ECO:0007669"/>
    <property type="project" value="UniProtKB-KW"/>
</dbReference>
<dbReference type="InterPro" id="IPR006656">
    <property type="entry name" value="Mopterin_OxRdtase"/>
</dbReference>
<evidence type="ECO:0000256" key="4">
    <source>
        <dbReference type="ARBA" id="ARBA00023004"/>
    </source>
</evidence>
<keyword evidence="3" id="KW-0560">Oxidoreductase</keyword>